<gene>
    <name evidence="5" type="ORF">AWB65_06758</name>
</gene>
<comment type="similarity">
    <text evidence="2">Belongs to the bacterial PQQ dehydrogenase family.</text>
</comment>
<dbReference type="InterPro" id="IPR015943">
    <property type="entry name" value="WD40/YVTN_repeat-like_dom_sf"/>
</dbReference>
<proteinExistence type="inferred from homology"/>
<dbReference type="SUPFAM" id="SSF50998">
    <property type="entry name" value="Quinoprotein alcohol dehydrogenase-like"/>
    <property type="match status" value="2"/>
</dbReference>
<dbReference type="PANTHER" id="PTHR32303:SF10">
    <property type="entry name" value="OUTER MEMBRANE PROTEIN ASSEMBLY FACTOR BAMB"/>
    <property type="match status" value="1"/>
</dbReference>
<dbReference type="AlphaFoldDB" id="A0A158JIY5"/>
<protein>
    <submittedName>
        <fullName evidence="5">Outer membrane biogenesis protein BamB</fullName>
    </submittedName>
</protein>
<dbReference type="EMBL" id="FCNW02000118">
    <property type="protein sequence ID" value="SAL68822.1"/>
    <property type="molecule type" value="Genomic_DNA"/>
</dbReference>
<dbReference type="Pfam" id="PF01011">
    <property type="entry name" value="PQQ"/>
    <property type="match status" value="1"/>
</dbReference>
<evidence type="ECO:0000259" key="4">
    <source>
        <dbReference type="Pfam" id="PF01011"/>
    </source>
</evidence>
<evidence type="ECO:0000256" key="1">
    <source>
        <dbReference type="ARBA" id="ARBA00001931"/>
    </source>
</evidence>
<dbReference type="Gene3D" id="2.140.10.10">
    <property type="entry name" value="Quinoprotein alcohol dehydrogenase-like superfamily"/>
    <property type="match status" value="1"/>
</dbReference>
<evidence type="ECO:0000313" key="6">
    <source>
        <dbReference type="Proteomes" id="UP000054977"/>
    </source>
</evidence>
<dbReference type="SMART" id="SM00564">
    <property type="entry name" value="PQQ"/>
    <property type="match status" value="2"/>
</dbReference>
<dbReference type="PANTHER" id="PTHR32303">
    <property type="entry name" value="QUINOPROTEIN ALCOHOL DEHYDROGENASE (CYTOCHROME C)"/>
    <property type="match status" value="1"/>
</dbReference>
<evidence type="ECO:0000256" key="2">
    <source>
        <dbReference type="ARBA" id="ARBA00008156"/>
    </source>
</evidence>
<comment type="caution">
    <text evidence="5">The sequence shown here is derived from an EMBL/GenBank/DDBJ whole genome shotgun (WGS) entry which is preliminary data.</text>
</comment>
<sequence length="505" mass="52559">MLISVAAIAQGASAATNSDGAPGDAPFIATSHASKITASTIPGAAALAVATDWPTFGMNKQRLGYNGVESVLNRDNVSQLHVHWATDIGGPITTQPTLMTGVLVNGRPTDVVYAATWSGRIVALNAATGELIWSVPAPTVQTRCGNFNASGGFVGTIGTPTLDRRTNRMYVVTGYGFLHALDLSTGVDVMPWVQLIDTPSASPKTIVFGSPTLNGSDIYITTASPCDVRPYHGQIVRVSTTTGAILQRWYPTSASGPDGGGIWGPGGVSISPNGLWVYTATGNAFPNAQNGAYAEHVVRLTTSLAVDAANTPPPPNIIDADFGATPLLFQTAVCPPMLAAMQKTGRLYIYNRNTLASGPIYSFQIGRSTPAGNFIGMPAFDPVLNRLYLGNPVDSSSGIVRHGLVALSIQSDCSVAIVWNLSVGVNSAGQNPSISPIVANGVVYYADGIASEVFAVDARSGAQLWSTNNLPVADRVTGGIFTSPTVVNGQLFVAGFDHKIHAYGL</sequence>
<dbReference type="InterPro" id="IPR011047">
    <property type="entry name" value="Quinoprotein_ADH-like_sf"/>
</dbReference>
<dbReference type="InterPro" id="IPR002372">
    <property type="entry name" value="PQQ_rpt_dom"/>
</dbReference>
<keyword evidence="6" id="KW-1185">Reference proteome</keyword>
<dbReference type="STRING" id="326474.AWB65_06758"/>
<dbReference type="Gene3D" id="2.130.10.10">
    <property type="entry name" value="YVTN repeat-like/Quinoprotein amine dehydrogenase"/>
    <property type="match status" value="1"/>
</dbReference>
<reference evidence="5" key="1">
    <citation type="submission" date="2016-01" db="EMBL/GenBank/DDBJ databases">
        <authorList>
            <person name="Peeters C."/>
        </authorList>
    </citation>
    <scope>NUCLEOTIDE SEQUENCE [LARGE SCALE GENOMIC DNA]</scope>
    <source>
        <strain evidence="5">LMG 22934</strain>
    </source>
</reference>
<evidence type="ECO:0000256" key="3">
    <source>
        <dbReference type="ARBA" id="ARBA00023002"/>
    </source>
</evidence>
<name>A0A158JIY5_9BURK</name>
<comment type="cofactor">
    <cofactor evidence="1">
        <name>pyrroloquinoline quinone</name>
        <dbReference type="ChEBI" id="CHEBI:58442"/>
    </cofactor>
</comment>
<dbReference type="GO" id="GO:0016491">
    <property type="term" value="F:oxidoreductase activity"/>
    <property type="evidence" value="ECO:0007669"/>
    <property type="project" value="UniProtKB-KW"/>
</dbReference>
<dbReference type="InterPro" id="IPR018391">
    <property type="entry name" value="PQQ_b-propeller_rpt"/>
</dbReference>
<feature type="domain" description="Pyrrolo-quinoline quinone repeat" evidence="4">
    <location>
        <begin position="53"/>
        <end position="354"/>
    </location>
</feature>
<accession>A0A158JIY5</accession>
<organism evidence="5 6">
    <name type="scientific">Caballeronia humi</name>
    <dbReference type="NCBI Taxonomy" id="326474"/>
    <lineage>
        <taxon>Bacteria</taxon>
        <taxon>Pseudomonadati</taxon>
        <taxon>Pseudomonadota</taxon>
        <taxon>Betaproteobacteria</taxon>
        <taxon>Burkholderiales</taxon>
        <taxon>Burkholderiaceae</taxon>
        <taxon>Caballeronia</taxon>
    </lineage>
</organism>
<keyword evidence="3" id="KW-0560">Oxidoreductase</keyword>
<dbReference type="Proteomes" id="UP000054977">
    <property type="component" value="Unassembled WGS sequence"/>
</dbReference>
<evidence type="ECO:0000313" key="5">
    <source>
        <dbReference type="EMBL" id="SAL68822.1"/>
    </source>
</evidence>